<dbReference type="OrthoDB" id="3349377at2759"/>
<dbReference type="HOGENOM" id="CLU_1185159_0_0_1"/>
<gene>
    <name evidence="2" type="ORF">JAAARDRAFT_457719</name>
</gene>
<evidence type="ECO:0008006" key="4">
    <source>
        <dbReference type="Google" id="ProtNLM"/>
    </source>
</evidence>
<sequence length="234" mass="25578">MLRVWALYGRSRKVFLLSLVCYILDVATGLVAASVTLASEQTIPQMPGLPVTGCFLSQTPAKHTWLIAIGWAVHVAINAIYFGLTLYKFVASVSGAGLNPRESWKLAPLLSLFIRDGTVYFLIIFGMCLPWFYGWHVCVCSDDNVPVSALYNLVIMLIYTNRPLVIVGESLMAATYAVTSSRLILGLHKSVNTSEFATESEDIEMHGHATSRDKPVFATRSGVSDATTTTLASH</sequence>
<keyword evidence="3" id="KW-1185">Reference proteome</keyword>
<keyword evidence="1" id="KW-0472">Membrane</keyword>
<feature type="transmembrane region" description="Helical" evidence="1">
    <location>
        <begin position="112"/>
        <end position="133"/>
    </location>
</feature>
<keyword evidence="1" id="KW-0812">Transmembrane</keyword>
<dbReference type="AlphaFoldDB" id="A0A067Q887"/>
<proteinExistence type="predicted"/>
<dbReference type="Proteomes" id="UP000027265">
    <property type="component" value="Unassembled WGS sequence"/>
</dbReference>
<organism evidence="2 3">
    <name type="scientific">Jaapia argillacea MUCL 33604</name>
    <dbReference type="NCBI Taxonomy" id="933084"/>
    <lineage>
        <taxon>Eukaryota</taxon>
        <taxon>Fungi</taxon>
        <taxon>Dikarya</taxon>
        <taxon>Basidiomycota</taxon>
        <taxon>Agaricomycotina</taxon>
        <taxon>Agaricomycetes</taxon>
        <taxon>Agaricomycetidae</taxon>
        <taxon>Jaapiales</taxon>
        <taxon>Jaapiaceae</taxon>
        <taxon>Jaapia</taxon>
    </lineage>
</organism>
<evidence type="ECO:0000313" key="2">
    <source>
        <dbReference type="EMBL" id="KDQ62365.1"/>
    </source>
</evidence>
<keyword evidence="1" id="KW-1133">Transmembrane helix</keyword>
<accession>A0A067Q887</accession>
<feature type="transmembrane region" description="Helical" evidence="1">
    <location>
        <begin position="65"/>
        <end position="91"/>
    </location>
</feature>
<name>A0A067Q887_9AGAM</name>
<dbReference type="InParanoid" id="A0A067Q887"/>
<protein>
    <recommendedName>
        <fullName evidence="4">Transmembrane protein</fullName>
    </recommendedName>
</protein>
<reference evidence="3" key="1">
    <citation type="journal article" date="2014" name="Proc. Natl. Acad. Sci. U.S.A.">
        <title>Extensive sampling of basidiomycete genomes demonstrates inadequacy of the white-rot/brown-rot paradigm for wood decay fungi.</title>
        <authorList>
            <person name="Riley R."/>
            <person name="Salamov A.A."/>
            <person name="Brown D.W."/>
            <person name="Nagy L.G."/>
            <person name="Floudas D."/>
            <person name="Held B.W."/>
            <person name="Levasseur A."/>
            <person name="Lombard V."/>
            <person name="Morin E."/>
            <person name="Otillar R."/>
            <person name="Lindquist E.A."/>
            <person name="Sun H."/>
            <person name="LaButti K.M."/>
            <person name="Schmutz J."/>
            <person name="Jabbour D."/>
            <person name="Luo H."/>
            <person name="Baker S.E."/>
            <person name="Pisabarro A.G."/>
            <person name="Walton J.D."/>
            <person name="Blanchette R.A."/>
            <person name="Henrissat B."/>
            <person name="Martin F."/>
            <person name="Cullen D."/>
            <person name="Hibbett D.S."/>
            <person name="Grigoriev I.V."/>
        </authorList>
    </citation>
    <scope>NUCLEOTIDE SEQUENCE [LARGE SCALE GENOMIC DNA]</scope>
    <source>
        <strain evidence="3">MUCL 33604</strain>
    </source>
</reference>
<evidence type="ECO:0000313" key="3">
    <source>
        <dbReference type="Proteomes" id="UP000027265"/>
    </source>
</evidence>
<dbReference type="EMBL" id="KL197711">
    <property type="protein sequence ID" value="KDQ62365.1"/>
    <property type="molecule type" value="Genomic_DNA"/>
</dbReference>
<evidence type="ECO:0000256" key="1">
    <source>
        <dbReference type="SAM" id="Phobius"/>
    </source>
</evidence>